<name>A0A087B3Z3_9BIFI</name>
<comment type="caution">
    <text evidence="2">The sequence shown here is derived from an EMBL/GenBank/DDBJ whole genome shotgun (WGS) entry which is preliminary data.</text>
</comment>
<feature type="region of interest" description="Disordered" evidence="1">
    <location>
        <begin position="48"/>
        <end position="67"/>
    </location>
</feature>
<dbReference type="RefSeq" id="WP_033515086.1">
    <property type="nucleotide sequence ID" value="NZ_JGYV01000001.1"/>
</dbReference>
<dbReference type="AlphaFoldDB" id="A0A087B3Z3"/>
<reference evidence="2 3" key="1">
    <citation type="submission" date="2014-03" db="EMBL/GenBank/DDBJ databases">
        <title>Genomics of Bifidobacteria.</title>
        <authorList>
            <person name="Ventura M."/>
            <person name="Milani C."/>
            <person name="Lugli G.A."/>
        </authorList>
    </citation>
    <scope>NUCLEOTIDE SEQUENCE [LARGE SCALE GENOMIC DNA]</scope>
    <source>
        <strain evidence="2 3">LMG 10738</strain>
    </source>
</reference>
<evidence type="ECO:0000256" key="1">
    <source>
        <dbReference type="SAM" id="MobiDB-lite"/>
    </source>
</evidence>
<protein>
    <submittedName>
        <fullName evidence="2">Uncharacterized protein</fullName>
    </submittedName>
</protein>
<dbReference type="OrthoDB" id="9968201at2"/>
<sequence length="67" mass="7621">MTFDKRQTAIEHIRKISFPNRDPADMLTTAWIDGFDYALDLCITLENRLGQDETDPNPEFSGTEATS</sequence>
<proteinExistence type="predicted"/>
<evidence type="ECO:0000313" key="3">
    <source>
        <dbReference type="Proteomes" id="UP000029067"/>
    </source>
</evidence>
<gene>
    <name evidence="2" type="ORF">BCUN_0238</name>
</gene>
<organism evidence="2 3">
    <name type="scientific">Bifidobacterium cuniculi</name>
    <dbReference type="NCBI Taxonomy" id="1688"/>
    <lineage>
        <taxon>Bacteria</taxon>
        <taxon>Bacillati</taxon>
        <taxon>Actinomycetota</taxon>
        <taxon>Actinomycetes</taxon>
        <taxon>Bifidobacteriales</taxon>
        <taxon>Bifidobacteriaceae</taxon>
        <taxon>Bifidobacterium</taxon>
    </lineage>
</organism>
<dbReference type="STRING" id="1688.BCUN_0238"/>
<dbReference type="Proteomes" id="UP000029067">
    <property type="component" value="Unassembled WGS sequence"/>
</dbReference>
<accession>A0A087B3Z3</accession>
<evidence type="ECO:0000313" key="2">
    <source>
        <dbReference type="EMBL" id="KFI65743.1"/>
    </source>
</evidence>
<dbReference type="EMBL" id="JGYV01000001">
    <property type="protein sequence ID" value="KFI65743.1"/>
    <property type="molecule type" value="Genomic_DNA"/>
</dbReference>
<keyword evidence="3" id="KW-1185">Reference proteome</keyword>